<organism evidence="4 5">
    <name type="scientific">Paenibacillus ferrarius</name>
    <dbReference type="NCBI Taxonomy" id="1469647"/>
    <lineage>
        <taxon>Bacteria</taxon>
        <taxon>Bacillati</taxon>
        <taxon>Bacillota</taxon>
        <taxon>Bacilli</taxon>
        <taxon>Bacillales</taxon>
        <taxon>Paenibacillaceae</taxon>
        <taxon>Paenibacillus</taxon>
    </lineage>
</organism>
<dbReference type="AlphaFoldDB" id="A0A1V4HC22"/>
<evidence type="ECO:0000313" key="5">
    <source>
        <dbReference type="Proteomes" id="UP000190626"/>
    </source>
</evidence>
<name>A0A1V4HC22_9BACL</name>
<dbReference type="Proteomes" id="UP000190626">
    <property type="component" value="Unassembled WGS sequence"/>
</dbReference>
<dbReference type="GO" id="GO:0003700">
    <property type="term" value="F:DNA-binding transcription factor activity"/>
    <property type="evidence" value="ECO:0007669"/>
    <property type="project" value="TreeGrafter"/>
</dbReference>
<accession>A0A1V4HC22</accession>
<dbReference type="PANTHER" id="PTHR30055">
    <property type="entry name" value="HTH-TYPE TRANSCRIPTIONAL REGULATOR RUTR"/>
    <property type="match status" value="1"/>
</dbReference>
<dbReference type="InterPro" id="IPR023772">
    <property type="entry name" value="DNA-bd_HTH_TetR-type_CS"/>
</dbReference>
<dbReference type="GO" id="GO:0000976">
    <property type="term" value="F:transcription cis-regulatory region binding"/>
    <property type="evidence" value="ECO:0007669"/>
    <property type="project" value="TreeGrafter"/>
</dbReference>
<dbReference type="Pfam" id="PF00440">
    <property type="entry name" value="TetR_N"/>
    <property type="match status" value="1"/>
</dbReference>
<keyword evidence="1 2" id="KW-0238">DNA-binding</keyword>
<proteinExistence type="predicted"/>
<dbReference type="STRING" id="1469647.BC351_07245"/>
<comment type="caution">
    <text evidence="4">The sequence shown here is derived from an EMBL/GenBank/DDBJ whole genome shotgun (WGS) entry which is preliminary data.</text>
</comment>
<dbReference type="EMBL" id="MBTG01000034">
    <property type="protein sequence ID" value="OPH50446.1"/>
    <property type="molecule type" value="Genomic_DNA"/>
</dbReference>
<evidence type="ECO:0000313" key="4">
    <source>
        <dbReference type="EMBL" id="OPH50446.1"/>
    </source>
</evidence>
<dbReference type="Gene3D" id="1.10.357.10">
    <property type="entry name" value="Tetracycline Repressor, domain 2"/>
    <property type="match status" value="1"/>
</dbReference>
<protein>
    <submittedName>
        <fullName evidence="4">Transcriptional regulator</fullName>
    </submittedName>
</protein>
<dbReference type="PRINTS" id="PR00455">
    <property type="entry name" value="HTHTETR"/>
</dbReference>
<reference evidence="5" key="1">
    <citation type="submission" date="2016-07" db="EMBL/GenBank/DDBJ databases">
        <authorList>
            <person name="Florea S."/>
            <person name="Webb J.S."/>
            <person name="Jaromczyk J."/>
            <person name="Schardl C.L."/>
        </authorList>
    </citation>
    <scope>NUCLEOTIDE SEQUENCE [LARGE SCALE GENOMIC DNA]</scope>
    <source>
        <strain evidence="5">CY1</strain>
    </source>
</reference>
<dbReference type="SUPFAM" id="SSF46689">
    <property type="entry name" value="Homeodomain-like"/>
    <property type="match status" value="1"/>
</dbReference>
<feature type="DNA-binding region" description="H-T-H motif" evidence="2">
    <location>
        <begin position="36"/>
        <end position="55"/>
    </location>
</feature>
<dbReference type="PANTHER" id="PTHR30055:SF226">
    <property type="entry name" value="HTH-TYPE TRANSCRIPTIONAL REGULATOR PKSA"/>
    <property type="match status" value="1"/>
</dbReference>
<gene>
    <name evidence="4" type="ORF">BC351_07245</name>
</gene>
<sequence>MPRTREENDRIRQLAKENIRTAAVEVFIEKGYHAASIDDVAKRAGISKGLLYNYFAGKADLLKELVLNRIEEIVHVMDEAIAKPTPVEQLTYIVEHALLNVQQRPNVYRFYLHIQTHPEADETVSAYSQLLKDEMVRQSKLQIDIFKKLGAANPSLQSLHFSTALHGIMLMYATYPDNFPLLELKSEMLSSFIELGSLG</sequence>
<evidence type="ECO:0000256" key="1">
    <source>
        <dbReference type="ARBA" id="ARBA00023125"/>
    </source>
</evidence>
<dbReference type="OrthoDB" id="2373640at2"/>
<dbReference type="PROSITE" id="PS01081">
    <property type="entry name" value="HTH_TETR_1"/>
    <property type="match status" value="1"/>
</dbReference>
<dbReference type="InterPro" id="IPR009057">
    <property type="entry name" value="Homeodomain-like_sf"/>
</dbReference>
<keyword evidence="5" id="KW-1185">Reference proteome</keyword>
<dbReference type="InterPro" id="IPR050109">
    <property type="entry name" value="HTH-type_TetR-like_transc_reg"/>
</dbReference>
<dbReference type="RefSeq" id="WP_079417555.1">
    <property type="nucleotide sequence ID" value="NZ_MBTG01000034.1"/>
</dbReference>
<evidence type="ECO:0000259" key="3">
    <source>
        <dbReference type="PROSITE" id="PS50977"/>
    </source>
</evidence>
<evidence type="ECO:0000256" key="2">
    <source>
        <dbReference type="PROSITE-ProRule" id="PRU00335"/>
    </source>
</evidence>
<feature type="domain" description="HTH tetR-type" evidence="3">
    <location>
        <begin position="13"/>
        <end position="73"/>
    </location>
</feature>
<dbReference type="PROSITE" id="PS50977">
    <property type="entry name" value="HTH_TETR_2"/>
    <property type="match status" value="1"/>
</dbReference>
<dbReference type="InterPro" id="IPR001647">
    <property type="entry name" value="HTH_TetR"/>
</dbReference>